<evidence type="ECO:0000259" key="5">
    <source>
        <dbReference type="PROSITE" id="PS50931"/>
    </source>
</evidence>
<protein>
    <submittedName>
        <fullName evidence="6">LysR family transcriptional regulator</fullName>
    </submittedName>
</protein>
<reference evidence="6 7" key="1">
    <citation type="submission" date="2019-08" db="EMBL/GenBank/DDBJ databases">
        <authorList>
            <person name="Dong K."/>
        </authorList>
    </citation>
    <scope>NUCLEOTIDE SEQUENCE [LARGE SCALE GENOMIC DNA]</scope>
    <source>
        <strain evidence="6 7">JCM14558</strain>
    </source>
</reference>
<evidence type="ECO:0000313" key="6">
    <source>
        <dbReference type="EMBL" id="TXK09524.1"/>
    </source>
</evidence>
<dbReference type="Pfam" id="PF03466">
    <property type="entry name" value="LysR_substrate"/>
    <property type="match status" value="1"/>
</dbReference>
<keyword evidence="4" id="KW-0804">Transcription</keyword>
<dbReference type="GO" id="GO:0003700">
    <property type="term" value="F:DNA-binding transcription factor activity"/>
    <property type="evidence" value="ECO:0007669"/>
    <property type="project" value="InterPro"/>
</dbReference>
<evidence type="ECO:0000256" key="2">
    <source>
        <dbReference type="ARBA" id="ARBA00023015"/>
    </source>
</evidence>
<comment type="similarity">
    <text evidence="1">Belongs to the LysR transcriptional regulatory family.</text>
</comment>
<dbReference type="PANTHER" id="PTHR30346:SF0">
    <property type="entry name" value="HCA OPERON TRANSCRIPTIONAL ACTIVATOR HCAR"/>
    <property type="match status" value="1"/>
</dbReference>
<evidence type="ECO:0000256" key="3">
    <source>
        <dbReference type="ARBA" id="ARBA00023125"/>
    </source>
</evidence>
<dbReference type="RefSeq" id="WP_147894737.1">
    <property type="nucleotide sequence ID" value="NZ_BAAANR010000001.1"/>
</dbReference>
<dbReference type="SUPFAM" id="SSF53850">
    <property type="entry name" value="Periplasmic binding protein-like II"/>
    <property type="match status" value="1"/>
</dbReference>
<evidence type="ECO:0000256" key="4">
    <source>
        <dbReference type="ARBA" id="ARBA00023163"/>
    </source>
</evidence>
<dbReference type="InterPro" id="IPR000847">
    <property type="entry name" value="LysR_HTH_N"/>
</dbReference>
<dbReference type="Pfam" id="PF00126">
    <property type="entry name" value="HTH_1"/>
    <property type="match status" value="1"/>
</dbReference>
<dbReference type="OrthoDB" id="3461141at2"/>
<keyword evidence="2" id="KW-0805">Transcription regulation</keyword>
<keyword evidence="7" id="KW-1185">Reference proteome</keyword>
<dbReference type="EMBL" id="VRSV01000002">
    <property type="protein sequence ID" value="TXK09524.1"/>
    <property type="molecule type" value="Genomic_DNA"/>
</dbReference>
<dbReference type="GO" id="GO:0003677">
    <property type="term" value="F:DNA binding"/>
    <property type="evidence" value="ECO:0007669"/>
    <property type="project" value="UniProtKB-KW"/>
</dbReference>
<proteinExistence type="inferred from homology"/>
<dbReference type="Gene3D" id="3.40.190.10">
    <property type="entry name" value="Periplasmic binding protein-like II"/>
    <property type="match status" value="2"/>
</dbReference>
<accession>A0A5C8HX05</accession>
<dbReference type="InterPro" id="IPR036390">
    <property type="entry name" value="WH_DNA-bd_sf"/>
</dbReference>
<evidence type="ECO:0000256" key="1">
    <source>
        <dbReference type="ARBA" id="ARBA00009437"/>
    </source>
</evidence>
<keyword evidence="3" id="KW-0238">DNA-binding</keyword>
<sequence>MDNLSDEMIDAGLFRAELTFRQLAHFVAAAEEGTISGAARRLQFSASAIAASITELERVLGAELCIRRRAQGITLTSTGSLVLPRARRLLSEVAELGFAVRGDGEQLVGPLVVGCFVTLAPAILPRVLEEFEDLHPRVSIDFTVDAQDELRAALLAGSIDAAIMYAMGDMDDLESFVLYEARGYALFGESNPLARQDTVTVQQLAEAPLVLFDQTPSTRYAMSLFDGHGVVPRVRHRTHVFELTRSIVARSDSAYAILVQRPSNKSSYEGLPIVEKEIEPTPPPVSVVFAWARGTSPSQRTLALAELMRAQYPRAASTL</sequence>
<dbReference type="SUPFAM" id="SSF46785">
    <property type="entry name" value="Winged helix' DNA-binding domain"/>
    <property type="match status" value="1"/>
</dbReference>
<dbReference type="Gene3D" id="1.10.10.10">
    <property type="entry name" value="Winged helix-like DNA-binding domain superfamily/Winged helix DNA-binding domain"/>
    <property type="match status" value="1"/>
</dbReference>
<dbReference type="InterPro" id="IPR005119">
    <property type="entry name" value="LysR_subst-bd"/>
</dbReference>
<dbReference type="PANTHER" id="PTHR30346">
    <property type="entry name" value="TRANSCRIPTIONAL DUAL REGULATOR HCAR-RELATED"/>
    <property type="match status" value="1"/>
</dbReference>
<dbReference type="Proteomes" id="UP000321034">
    <property type="component" value="Unassembled WGS sequence"/>
</dbReference>
<feature type="domain" description="HTH lysR-type" evidence="5">
    <location>
        <begin position="18"/>
        <end position="76"/>
    </location>
</feature>
<dbReference type="AlphaFoldDB" id="A0A5C8HX05"/>
<evidence type="ECO:0000313" key="7">
    <source>
        <dbReference type="Proteomes" id="UP000321034"/>
    </source>
</evidence>
<comment type="caution">
    <text evidence="6">The sequence shown here is derived from an EMBL/GenBank/DDBJ whole genome shotgun (WGS) entry which is preliminary data.</text>
</comment>
<gene>
    <name evidence="6" type="ORF">FVP77_11410</name>
</gene>
<name>A0A5C8HX05_9MICO</name>
<dbReference type="PROSITE" id="PS50931">
    <property type="entry name" value="HTH_LYSR"/>
    <property type="match status" value="1"/>
</dbReference>
<dbReference type="GO" id="GO:0032993">
    <property type="term" value="C:protein-DNA complex"/>
    <property type="evidence" value="ECO:0007669"/>
    <property type="project" value="TreeGrafter"/>
</dbReference>
<dbReference type="InterPro" id="IPR036388">
    <property type="entry name" value="WH-like_DNA-bd_sf"/>
</dbReference>
<organism evidence="6 7">
    <name type="scientific">Microbacterium hatanonis</name>
    <dbReference type="NCBI Taxonomy" id="404366"/>
    <lineage>
        <taxon>Bacteria</taxon>
        <taxon>Bacillati</taxon>
        <taxon>Actinomycetota</taxon>
        <taxon>Actinomycetes</taxon>
        <taxon>Micrococcales</taxon>
        <taxon>Microbacteriaceae</taxon>
        <taxon>Microbacterium</taxon>
    </lineage>
</organism>